<reference evidence="3 4" key="1">
    <citation type="submission" date="2009-10" db="EMBL/GenBank/DDBJ databases">
        <title>Complete sequence of Halothiobacillus neapolitanus c2.</title>
        <authorList>
            <consortium name="US DOE Joint Genome Institute"/>
            <person name="Lucas S."/>
            <person name="Copeland A."/>
            <person name="Lapidus A."/>
            <person name="Glavina del Rio T."/>
            <person name="Tice H."/>
            <person name="Bruce D."/>
            <person name="Goodwin L."/>
            <person name="Pitluck S."/>
            <person name="Davenport K."/>
            <person name="Brettin T."/>
            <person name="Detter J.C."/>
            <person name="Han C."/>
            <person name="Tapia R."/>
            <person name="Larimer F."/>
            <person name="Land M."/>
            <person name="Hauser L."/>
            <person name="Kyrpides N."/>
            <person name="Mikhailova N."/>
            <person name="Kerfeld C."/>
            <person name="Cannon G."/>
            <person name="Heinhort S."/>
        </authorList>
    </citation>
    <scope>NUCLEOTIDE SEQUENCE [LARGE SCALE GENOMIC DNA]</scope>
    <source>
        <strain evidence="4">ATCC 23641 / c2</strain>
    </source>
</reference>
<dbReference type="KEGG" id="hna:Hneap_1199"/>
<dbReference type="SUPFAM" id="SSF82649">
    <property type="entry name" value="SufE/NifU"/>
    <property type="match status" value="1"/>
</dbReference>
<dbReference type="STRING" id="555778.Hneap_1199"/>
<dbReference type="Pfam" id="PF02657">
    <property type="entry name" value="SufE"/>
    <property type="match status" value="1"/>
</dbReference>
<dbReference type="Proteomes" id="UP000009102">
    <property type="component" value="Chromosome"/>
</dbReference>
<dbReference type="OrthoDB" id="9799320at2"/>
<dbReference type="eggNOG" id="COG2166">
    <property type="taxonomic scope" value="Bacteria"/>
</dbReference>
<feature type="domain" description="Fe-S metabolism associated" evidence="2">
    <location>
        <begin position="16"/>
        <end position="134"/>
    </location>
</feature>
<evidence type="ECO:0000259" key="2">
    <source>
        <dbReference type="Pfam" id="PF02657"/>
    </source>
</evidence>
<comment type="similarity">
    <text evidence="1">Belongs to the SufE family.</text>
</comment>
<keyword evidence="4" id="KW-1185">Reference proteome</keyword>
<evidence type="ECO:0000313" key="3">
    <source>
        <dbReference type="EMBL" id="ACX96035.1"/>
    </source>
</evidence>
<sequence length="145" mass="16646">MLETRTPDEAIQTLADEFAFFDDWTDRYQYIIDMGKQLPEFPADKLNEDHKFHGCQSQVWFDYAWRDGRIHLHGLSDAAIVKGLIALLFRVYDQRTPEEILDTSPDFLDQLDLKAHLSANRATGLMGMIQKIRALAENASTRGSN</sequence>
<dbReference type="PANTHER" id="PTHR43597:SF5">
    <property type="entry name" value="SUFE-LIKE PROTEIN 2, CHLOROPLASTIC"/>
    <property type="match status" value="1"/>
</dbReference>
<dbReference type="AlphaFoldDB" id="D0L012"/>
<dbReference type="EMBL" id="CP001801">
    <property type="protein sequence ID" value="ACX96035.1"/>
    <property type="molecule type" value="Genomic_DNA"/>
</dbReference>
<gene>
    <name evidence="3" type="ordered locus">Hneap_1199</name>
</gene>
<dbReference type="InterPro" id="IPR003808">
    <property type="entry name" value="Fe-S_metab-assoc_dom"/>
</dbReference>
<accession>D0L012</accession>
<dbReference type="RefSeq" id="WP_012824071.1">
    <property type="nucleotide sequence ID" value="NC_013422.1"/>
</dbReference>
<dbReference type="Gene3D" id="3.90.1010.10">
    <property type="match status" value="1"/>
</dbReference>
<organism evidence="3 4">
    <name type="scientific">Halothiobacillus neapolitanus (strain ATCC 23641 / DSM 15147 / CIP 104769 / NCIMB 8539 / c2)</name>
    <name type="common">Thiobacillus neapolitanus</name>
    <dbReference type="NCBI Taxonomy" id="555778"/>
    <lineage>
        <taxon>Bacteria</taxon>
        <taxon>Pseudomonadati</taxon>
        <taxon>Pseudomonadota</taxon>
        <taxon>Gammaproteobacteria</taxon>
        <taxon>Chromatiales</taxon>
        <taxon>Halothiobacillaceae</taxon>
        <taxon>Halothiobacillus</taxon>
    </lineage>
</organism>
<name>D0L012_HALNC</name>
<evidence type="ECO:0000256" key="1">
    <source>
        <dbReference type="ARBA" id="ARBA00010282"/>
    </source>
</evidence>
<protein>
    <submittedName>
        <fullName evidence="3">Fe-S metabolism associated SufE</fullName>
    </submittedName>
</protein>
<proteinExistence type="inferred from homology"/>
<dbReference type="HOGENOM" id="CLU_124502_0_0_6"/>
<evidence type="ECO:0000313" key="4">
    <source>
        <dbReference type="Proteomes" id="UP000009102"/>
    </source>
</evidence>
<dbReference type="PANTHER" id="PTHR43597">
    <property type="entry name" value="SULFUR ACCEPTOR PROTEIN CSDE"/>
    <property type="match status" value="1"/>
</dbReference>